<accession>A0ABT1NUU5</accession>
<organism evidence="2 3">
    <name type="scientific">Arthrobacter jinronghuae</name>
    <dbReference type="NCBI Taxonomy" id="2964609"/>
    <lineage>
        <taxon>Bacteria</taxon>
        <taxon>Bacillati</taxon>
        <taxon>Actinomycetota</taxon>
        <taxon>Actinomycetes</taxon>
        <taxon>Micrococcales</taxon>
        <taxon>Micrococcaceae</taxon>
        <taxon>Arthrobacter</taxon>
    </lineage>
</organism>
<dbReference type="InterPro" id="IPR006311">
    <property type="entry name" value="TAT_signal"/>
</dbReference>
<evidence type="ECO:0000313" key="2">
    <source>
        <dbReference type="EMBL" id="MCQ1951361.1"/>
    </source>
</evidence>
<feature type="region of interest" description="Disordered" evidence="1">
    <location>
        <begin position="77"/>
        <end position="126"/>
    </location>
</feature>
<keyword evidence="3" id="KW-1185">Reference proteome</keyword>
<evidence type="ECO:0008006" key="4">
    <source>
        <dbReference type="Google" id="ProtNLM"/>
    </source>
</evidence>
<evidence type="ECO:0000256" key="1">
    <source>
        <dbReference type="SAM" id="MobiDB-lite"/>
    </source>
</evidence>
<proteinExistence type="predicted"/>
<protein>
    <recommendedName>
        <fullName evidence="4">Transglycosylase SLT domain-containing protein</fullName>
    </recommendedName>
</protein>
<sequence length="270" mass="27871">MTSTNFTRRDQTRIRRALRRRRRLRLGAATALGSLAVAGVSGAAVGTAGANLRSTAGIQLVNLAEPLLAAAEDVDNADDADDADDGDGGGARAAGPDDRPATDNESDRRAPEKAQPDTAEAGTGTGVEVPEHRELAAKAAADAAARSAAADAAAQTAAEEAARAAVPLDDPAAAKAYAASALPARGWDAGQLTCLDTLWTKESEWLTSAVNPSSGAYGIAQSLPAEKMAVAGADWKVSYATQINWGLDYIASRYGSPCSALNFHYANNWY</sequence>
<dbReference type="PROSITE" id="PS51318">
    <property type="entry name" value="TAT"/>
    <property type="match status" value="1"/>
</dbReference>
<dbReference type="EMBL" id="JANFLP010000017">
    <property type="protein sequence ID" value="MCQ1951361.1"/>
    <property type="molecule type" value="Genomic_DNA"/>
</dbReference>
<dbReference type="Proteomes" id="UP001206924">
    <property type="component" value="Unassembled WGS sequence"/>
</dbReference>
<evidence type="ECO:0000313" key="3">
    <source>
        <dbReference type="Proteomes" id="UP001206924"/>
    </source>
</evidence>
<feature type="compositionally biased region" description="Acidic residues" evidence="1">
    <location>
        <begin position="77"/>
        <end position="87"/>
    </location>
</feature>
<feature type="compositionally biased region" description="Basic and acidic residues" evidence="1">
    <location>
        <begin position="95"/>
        <end position="115"/>
    </location>
</feature>
<dbReference type="RefSeq" id="WP_255866426.1">
    <property type="nucleotide sequence ID" value="NZ_CP104263.1"/>
</dbReference>
<name>A0ABT1NUU5_9MICC</name>
<reference evidence="2 3" key="1">
    <citation type="submission" date="2022-07" db="EMBL/GenBank/DDBJ databases">
        <title>Novel species in genus Arthrobacter.</title>
        <authorList>
            <person name="Liu Y."/>
        </authorList>
    </citation>
    <scope>NUCLEOTIDE SEQUENCE [LARGE SCALE GENOMIC DNA]</scope>
    <source>
        <strain evidence="3">zg-Y859</strain>
    </source>
</reference>
<gene>
    <name evidence="2" type="ORF">NNX28_15685</name>
</gene>
<comment type="caution">
    <text evidence="2">The sequence shown here is derived from an EMBL/GenBank/DDBJ whole genome shotgun (WGS) entry which is preliminary data.</text>
</comment>